<dbReference type="AlphaFoldDB" id="A0A3M6UM61"/>
<feature type="non-terminal residue" evidence="1">
    <location>
        <position position="1"/>
    </location>
</feature>
<organism evidence="1 2">
    <name type="scientific">Pocillopora damicornis</name>
    <name type="common">Cauliflower coral</name>
    <name type="synonym">Millepora damicornis</name>
    <dbReference type="NCBI Taxonomy" id="46731"/>
    <lineage>
        <taxon>Eukaryota</taxon>
        <taxon>Metazoa</taxon>
        <taxon>Cnidaria</taxon>
        <taxon>Anthozoa</taxon>
        <taxon>Hexacorallia</taxon>
        <taxon>Scleractinia</taxon>
        <taxon>Astrocoeniina</taxon>
        <taxon>Pocilloporidae</taxon>
        <taxon>Pocillopora</taxon>
    </lineage>
</organism>
<dbReference type="Proteomes" id="UP000275408">
    <property type="component" value="Unassembled WGS sequence"/>
</dbReference>
<reference evidence="1 2" key="1">
    <citation type="journal article" date="2018" name="Sci. Rep.">
        <title>Comparative analysis of the Pocillopora damicornis genome highlights role of immune system in coral evolution.</title>
        <authorList>
            <person name="Cunning R."/>
            <person name="Bay R.A."/>
            <person name="Gillette P."/>
            <person name="Baker A.C."/>
            <person name="Traylor-Knowles N."/>
        </authorList>
    </citation>
    <scope>NUCLEOTIDE SEQUENCE [LARGE SCALE GENOMIC DNA]</scope>
    <source>
        <strain evidence="1">RSMAS</strain>
        <tissue evidence="1">Whole animal</tissue>
    </source>
</reference>
<dbReference type="EMBL" id="RCHS01001216">
    <property type="protein sequence ID" value="RMX54699.1"/>
    <property type="molecule type" value="Genomic_DNA"/>
</dbReference>
<comment type="caution">
    <text evidence="1">The sequence shown here is derived from an EMBL/GenBank/DDBJ whole genome shotgun (WGS) entry which is preliminary data.</text>
</comment>
<sequence>KNCIYELNDVYSLRILVPDKLVLAMGNVRRFHSETESINAFAIRVIVAVIVKLVAPLECMNYSVLSEPGRHTSFGRGGNSDRSLVSGCYRFQSSSHTKCWTNVSVPANA</sequence>
<accession>A0A3M6UM61</accession>
<name>A0A3M6UM61_POCDA</name>
<evidence type="ECO:0000313" key="1">
    <source>
        <dbReference type="EMBL" id="RMX54699.1"/>
    </source>
</evidence>
<gene>
    <name evidence="1" type="ORF">pdam_00024768</name>
</gene>
<evidence type="ECO:0000313" key="2">
    <source>
        <dbReference type="Proteomes" id="UP000275408"/>
    </source>
</evidence>
<proteinExistence type="predicted"/>
<keyword evidence="2" id="KW-1185">Reference proteome</keyword>
<protein>
    <submittedName>
        <fullName evidence="1">Uncharacterized protein</fullName>
    </submittedName>
</protein>